<accession>B5D484</accession>
<dbReference type="HOGENOM" id="CLU_2969882_0_0_10"/>
<evidence type="ECO:0000313" key="1">
    <source>
        <dbReference type="EMBL" id="EDY94385.1"/>
    </source>
</evidence>
<organism evidence="1 2">
    <name type="scientific">Phocaeicola plebeius (strain DSM 17135 / JCM 12973 / CCUG 54634 / M2)</name>
    <name type="common">Bacteroides plebeius</name>
    <dbReference type="NCBI Taxonomy" id="484018"/>
    <lineage>
        <taxon>Bacteria</taxon>
        <taxon>Pseudomonadati</taxon>
        <taxon>Bacteroidota</taxon>
        <taxon>Bacteroidia</taxon>
        <taxon>Bacteroidales</taxon>
        <taxon>Bacteroidaceae</taxon>
        <taxon>Phocaeicola</taxon>
    </lineage>
</organism>
<dbReference type="Proteomes" id="UP000003452">
    <property type="component" value="Unassembled WGS sequence"/>
</dbReference>
<comment type="caution">
    <text evidence="1">The sequence shown here is derived from an EMBL/GenBank/DDBJ whole genome shotgun (WGS) entry which is preliminary data.</text>
</comment>
<dbReference type="AlphaFoldDB" id="B5D484"/>
<reference evidence="1 2" key="2">
    <citation type="submission" date="2008-08" db="EMBL/GenBank/DDBJ databases">
        <authorList>
            <person name="Fulton L."/>
            <person name="Clifton S."/>
            <person name="Fulton B."/>
            <person name="Xu J."/>
            <person name="Minx P."/>
            <person name="Pepin K.H."/>
            <person name="Johnson M."/>
            <person name="Thiruvilangam P."/>
            <person name="Bhonagiri V."/>
            <person name="Nash W.E."/>
            <person name="Mardis E.R."/>
            <person name="Wilson R.K."/>
        </authorList>
    </citation>
    <scope>NUCLEOTIDE SEQUENCE [LARGE SCALE GENOMIC DNA]</scope>
    <source>
        <strain evidence="2">DSM 17135 / JCM 12973 / M2</strain>
    </source>
</reference>
<dbReference type="EMBL" id="ABQC02000024">
    <property type="protein sequence ID" value="EDY94385.1"/>
    <property type="molecule type" value="Genomic_DNA"/>
</dbReference>
<proteinExistence type="predicted"/>
<sequence>MVSSISLTTSNKDIEFPRKGICPVKGADQASDEGYNKSERIKLLQNKLLFFIFHVFNL</sequence>
<gene>
    <name evidence="1" type="ORF">BACPLE_03839</name>
</gene>
<reference evidence="1 2" key="1">
    <citation type="submission" date="2008-08" db="EMBL/GenBank/DDBJ databases">
        <title>Draft genome sequence of Bacteroides plebeius (DSM 17135).</title>
        <authorList>
            <person name="Sudarsanam P."/>
            <person name="Ley R."/>
            <person name="Guruge J."/>
            <person name="Turnbaugh P.J."/>
            <person name="Mahowald M."/>
            <person name="Liep D."/>
            <person name="Gordon J."/>
        </authorList>
    </citation>
    <scope>NUCLEOTIDE SEQUENCE [LARGE SCALE GENOMIC DNA]</scope>
    <source>
        <strain evidence="2">DSM 17135 / JCM 12973 / M2</strain>
    </source>
</reference>
<name>B5D484_PHOPM</name>
<evidence type="ECO:0000313" key="2">
    <source>
        <dbReference type="Proteomes" id="UP000003452"/>
    </source>
</evidence>
<protein>
    <submittedName>
        <fullName evidence="1">Uncharacterized protein</fullName>
    </submittedName>
</protein>